<dbReference type="InterPro" id="IPR011042">
    <property type="entry name" value="6-blade_b-propeller_TolB-like"/>
</dbReference>
<dbReference type="AlphaFoldDB" id="A0A480AR01"/>
<reference evidence="3" key="1">
    <citation type="submission" date="2019-03" db="EMBL/GenBank/DDBJ databases">
        <title>Aquabacterium pictum sp.nov., the first bacteriochlorophyll a-containing freshwater bacterium in the genus Aquabacterium of the class Betaproteobacteria.</title>
        <authorList>
            <person name="Hirose S."/>
            <person name="Tank M."/>
            <person name="Hara E."/>
            <person name="Tamaki H."/>
            <person name="Takaichi S."/>
            <person name="Haruta S."/>
            <person name="Hanada S."/>
        </authorList>
    </citation>
    <scope>NUCLEOTIDE SEQUENCE [LARGE SCALE GENOMIC DNA]</scope>
    <source>
        <strain evidence="3">W35</strain>
    </source>
</reference>
<name>A0A480AR01_9BURK</name>
<proteinExistence type="predicted"/>
<dbReference type="InterPro" id="IPR018247">
    <property type="entry name" value="EF_Hand_1_Ca_BS"/>
</dbReference>
<feature type="signal peptide" evidence="1">
    <location>
        <begin position="1"/>
        <end position="30"/>
    </location>
</feature>
<dbReference type="RefSeq" id="WP_137732453.1">
    <property type="nucleotide sequence ID" value="NZ_BJCL01000003.1"/>
</dbReference>
<dbReference type="SUPFAM" id="SSF101898">
    <property type="entry name" value="NHL repeat"/>
    <property type="match status" value="1"/>
</dbReference>
<evidence type="ECO:0008006" key="4">
    <source>
        <dbReference type="Google" id="ProtNLM"/>
    </source>
</evidence>
<evidence type="ECO:0000313" key="3">
    <source>
        <dbReference type="Proteomes" id="UP000301751"/>
    </source>
</evidence>
<dbReference type="PANTHER" id="PTHR40274:SF3">
    <property type="entry name" value="VIRGINIAMYCIN B LYASE"/>
    <property type="match status" value="1"/>
</dbReference>
<dbReference type="OrthoDB" id="8863841at2"/>
<dbReference type="Proteomes" id="UP000301751">
    <property type="component" value="Unassembled WGS sequence"/>
</dbReference>
<keyword evidence="3" id="KW-1185">Reference proteome</keyword>
<organism evidence="2 3">
    <name type="scientific">Pseudaquabacterium pictum</name>
    <dbReference type="NCBI Taxonomy" id="2315236"/>
    <lineage>
        <taxon>Bacteria</taxon>
        <taxon>Pseudomonadati</taxon>
        <taxon>Pseudomonadota</taxon>
        <taxon>Betaproteobacteria</taxon>
        <taxon>Burkholderiales</taxon>
        <taxon>Sphaerotilaceae</taxon>
        <taxon>Pseudaquabacterium</taxon>
    </lineage>
</organism>
<comment type="caution">
    <text evidence="2">The sequence shown here is derived from an EMBL/GenBank/DDBJ whole genome shotgun (WGS) entry which is preliminary data.</text>
</comment>
<keyword evidence="1" id="KW-0732">Signal</keyword>
<dbReference type="Gene3D" id="2.120.10.30">
    <property type="entry name" value="TolB, C-terminal domain"/>
    <property type="match status" value="1"/>
</dbReference>
<dbReference type="InterPro" id="IPR051344">
    <property type="entry name" value="Vgb"/>
</dbReference>
<evidence type="ECO:0000256" key="1">
    <source>
        <dbReference type="SAM" id="SignalP"/>
    </source>
</evidence>
<evidence type="ECO:0000313" key="2">
    <source>
        <dbReference type="EMBL" id="GCL62717.1"/>
    </source>
</evidence>
<dbReference type="EMBL" id="BJCL01000003">
    <property type="protein sequence ID" value="GCL62717.1"/>
    <property type="molecule type" value="Genomic_DNA"/>
</dbReference>
<dbReference type="PANTHER" id="PTHR40274">
    <property type="entry name" value="VIRGINIAMYCIN B LYASE"/>
    <property type="match status" value="1"/>
</dbReference>
<gene>
    <name evidence="2" type="ORF">AQPW35_17980</name>
</gene>
<feature type="chain" id="PRO_5019859049" description="EF-hand domain-containing protein" evidence="1">
    <location>
        <begin position="31"/>
        <end position="599"/>
    </location>
</feature>
<protein>
    <recommendedName>
        <fullName evidence="4">EF-hand domain-containing protein</fullName>
    </recommendedName>
</protein>
<sequence>MALHRPTAPLRALIAAGAVCLAAFSAASLAVTKVYTVDADFDLGTLDGVNHDAPGNNQLQLNRIGTTFPVLWIANAGEDTLSRIDTNLNKETARYRTGFGPAGQAGHSSHLGNAYAGPAPSRTAVDINGNAYVLNRHFDGKSAVLIKILAEGGIDRNGNTVIDTSSDLDNNGVINGAEIKPLADTNGNGYIDANEIQDERIAWAVRVPDGVTAPFVNGRLGRSLCIAPDGNLWVGLFDSRAYYKVSSSNGATLSGPHAFPVTPYGCLVDSAGILWSADLGNSLGRLDTSNPSNVTSFNFSMSNYGIAIGNNRVYLATYGGANGKPFARFNPGTNTFDTPAASNYGALGIAVDGSGNIIAGNYSSGGVTKFDSSGAVLWSRPNQGGTGEVRGVAIDANNDVWLIHRTTANVSKFRGSDGTPLGVFPVGDQPYTYSDAAGFAIRNSTNNTGTWTAVLDGSSNGLAWGTLQWNDLVPAGASVQVQVRTADTVLGLPLVAYAPVAKNVAFSATGRFLQVQVRFNANTAGESPLLYDLTVQSRTTSCDIDNDGDVDRNDVSLIRAALGQTVAVNDPRDPNGDRKITVVDTRTCATRCTRPNCAP</sequence>
<dbReference type="PROSITE" id="PS00018">
    <property type="entry name" value="EF_HAND_1"/>
    <property type="match status" value="2"/>
</dbReference>
<accession>A0A480AR01</accession>